<dbReference type="EMBL" id="JAODUO010000375">
    <property type="protein sequence ID" value="KAK2181887.1"/>
    <property type="molecule type" value="Genomic_DNA"/>
</dbReference>
<feature type="compositionally biased region" description="Polar residues" evidence="3">
    <location>
        <begin position="681"/>
        <end position="701"/>
    </location>
</feature>
<dbReference type="PROSITE" id="PS50235">
    <property type="entry name" value="USP_3"/>
    <property type="match status" value="1"/>
</dbReference>
<feature type="compositionally biased region" description="Basic and acidic residues" evidence="3">
    <location>
        <begin position="721"/>
        <end position="730"/>
    </location>
</feature>
<feature type="compositionally biased region" description="Polar residues" evidence="3">
    <location>
        <begin position="759"/>
        <end position="772"/>
    </location>
</feature>
<feature type="compositionally biased region" description="Low complexity" evidence="3">
    <location>
        <begin position="775"/>
        <end position="788"/>
    </location>
</feature>
<dbReference type="InterPro" id="IPR028889">
    <property type="entry name" value="USP"/>
</dbReference>
<feature type="compositionally biased region" description="Polar residues" evidence="3">
    <location>
        <begin position="1246"/>
        <end position="1260"/>
    </location>
</feature>
<dbReference type="Pfam" id="PF00443">
    <property type="entry name" value="UCH"/>
    <property type="match status" value="1"/>
</dbReference>
<dbReference type="GO" id="GO:0004843">
    <property type="term" value="F:cysteine-type deubiquitinase activity"/>
    <property type="evidence" value="ECO:0007669"/>
    <property type="project" value="InterPro"/>
</dbReference>
<dbReference type="GO" id="GO:0016579">
    <property type="term" value="P:protein deubiquitination"/>
    <property type="evidence" value="ECO:0007669"/>
    <property type="project" value="InterPro"/>
</dbReference>
<dbReference type="CDD" id="cd02257">
    <property type="entry name" value="Peptidase_C19"/>
    <property type="match status" value="1"/>
</dbReference>
<dbReference type="InterPro" id="IPR038765">
    <property type="entry name" value="Papain-like_cys_pep_sf"/>
</dbReference>
<accession>A0AAD9L286</accession>
<feature type="region of interest" description="Disordered" evidence="3">
    <location>
        <begin position="588"/>
        <end position="628"/>
    </location>
</feature>
<feature type="region of interest" description="Disordered" evidence="3">
    <location>
        <begin position="1246"/>
        <end position="1342"/>
    </location>
</feature>
<dbReference type="PANTHER" id="PTHR22975">
    <property type="entry name" value="UBIQUITIN SPECIFIC PROTEINASE"/>
    <property type="match status" value="1"/>
</dbReference>
<name>A0AAD9L286_RIDPI</name>
<feature type="compositionally biased region" description="Polar residues" evidence="3">
    <location>
        <begin position="1005"/>
        <end position="1017"/>
    </location>
</feature>
<feature type="region of interest" description="Disordered" evidence="3">
    <location>
        <begin position="720"/>
        <end position="788"/>
    </location>
</feature>
<proteinExistence type="predicted"/>
<feature type="compositionally biased region" description="Polar residues" evidence="3">
    <location>
        <begin position="1047"/>
        <end position="1066"/>
    </location>
</feature>
<keyword evidence="2" id="KW-0378">Hydrolase</keyword>
<dbReference type="Gene3D" id="3.90.70.10">
    <property type="entry name" value="Cysteine proteinases"/>
    <property type="match status" value="1"/>
</dbReference>
<evidence type="ECO:0000256" key="2">
    <source>
        <dbReference type="ARBA" id="ARBA00022801"/>
    </source>
</evidence>
<feature type="compositionally biased region" description="Low complexity" evidence="3">
    <location>
        <begin position="742"/>
        <end position="758"/>
    </location>
</feature>
<gene>
    <name evidence="5" type="ORF">NP493_370g02007</name>
</gene>
<organism evidence="5 6">
    <name type="scientific">Ridgeia piscesae</name>
    <name type="common">Tubeworm</name>
    <dbReference type="NCBI Taxonomy" id="27915"/>
    <lineage>
        <taxon>Eukaryota</taxon>
        <taxon>Metazoa</taxon>
        <taxon>Spiralia</taxon>
        <taxon>Lophotrochozoa</taxon>
        <taxon>Annelida</taxon>
        <taxon>Polychaeta</taxon>
        <taxon>Sedentaria</taxon>
        <taxon>Canalipalpata</taxon>
        <taxon>Sabellida</taxon>
        <taxon>Siboglinidae</taxon>
        <taxon>Ridgeia</taxon>
    </lineage>
</organism>
<dbReference type="SUPFAM" id="SSF54001">
    <property type="entry name" value="Cysteine proteinases"/>
    <property type="match status" value="1"/>
</dbReference>
<comment type="caution">
    <text evidence="5">The sequence shown here is derived from an EMBL/GenBank/DDBJ whole genome shotgun (WGS) entry which is preliminary data.</text>
</comment>
<dbReference type="Proteomes" id="UP001209878">
    <property type="component" value="Unassembled WGS sequence"/>
</dbReference>
<feature type="region of interest" description="Disordered" evidence="3">
    <location>
        <begin position="930"/>
        <end position="1082"/>
    </location>
</feature>
<feature type="compositionally biased region" description="Polar residues" evidence="3">
    <location>
        <begin position="1073"/>
        <end position="1082"/>
    </location>
</feature>
<feature type="region of interest" description="Disordered" evidence="3">
    <location>
        <begin position="522"/>
        <end position="547"/>
    </location>
</feature>
<sequence>MVLWHLDVFRRNFRQLSGHLCMGNSCIFCALKVIFTQFQYSDRSTLPPDALRKALASTFADQQKFQIGLMDDAAECFENILVRIHFHIANSEPEDMCGAKHCIPHQKFAMNVVEQIVCPNCGASSEPLPFNQMVYYVSASALVRQAKFLQSQGGYPQEQFGQVLRSAVSQGDFRDCPSLCGEKVAIRRNLMNLPDVVSVGIVWDSDRPVTEHIRDVMTSIGITLRLTDLFHSVVDERQAQATILQLVGVVCYYGKHYSTFFFHSKMKKWISFDDATVREVGTEWSSVVDKCCRGHYQPLLLLYATPNDSAISLESAPQATVMVNSEYCFNKNNSGMSLKGNHARQRSADRDANDILPGGRKVQVHAPLARDAQAHRATTPKPRATQNHCDAPTRRATTPSAELGRDGKPAIVHFRQPSYLIAVDGKENNAPCTCSGVAPPVGGEVYCDYDCVDGPRHEYAAQANGRPENGIGLHGSLPADGRPKNTCYRTPPVAVSTQGGFGNHVAVNAAIHSRVAEFVHTPSPMPTKQNGYNSQTKNSTPRAPNQCLYTTNTRYAGYRAQDMSNGQQLLHRSGSLEDIDLPPDGVSYTTAQQSRPQSARPFDHRNSVKSTAKHPTGYSPRCTNGNGETRPMNKMAAWMMSSDNDASDEMYINSKAVQSILNYQRVRHQMHPATRVVAQQGGRSSSPVCTTQLNGTASPAMTSRDVHPRMTQGHRMISHYHHGDSADKTSLRSTDSVGDRNSASSAASALSSQDSLESTKASTRHGVTTQHRPSTDSTTSTCTSTSTSASVLAMNKQRLMNIHENRTEMQHQGARQTSERQKADIQPTERFEQLCMHAEGLVDSSNRKERDGDLPQALLHCNRAIGCIQQALALDGVGQDDKLHARVKCNTCVMRSRSLHRKMTTKQDRNNPSSLSPVDVDVRLHGRVTPTSTGVVHSRQPSAASVHVRQPSVGSVHVRQPSVGSVHVMQPSETAKYMRQPSTTSVHSRVESLYSEKTPKDAESELQQCISQLSISDRQPGEKTASVPPGILKKPKQRAPKPKLPVRTSSIEQKTTPQSSAQSKPQSRAPPSGRQQQRGQFESATTCIEAYATLPRKPGQRAGRQGEAPDVNAEVYESYLQRQRAAANCMPGAQGTVAASGGSAKQRLSDCRMTGGEANHGGSTHPGIMEQLIHEGLIAKDSSDQQGRLTPCGWSKQQEGCPATAVTGRRTPQLQGAQFAQPVGEVRRSHKKKHWAVTEALYSGRPTTCVTQQRPNTPTGSQSSQSSQQGETTDGGYWAAFPPKNDLRKTSSQGYLPPSRQGEQSDSTCTSFVPNEPQQPQQLPSTATETTGDSLIRSTDEVDVRRDSCRRGKETLCTFSSQRKHTKKCKHEKTKNLVSNCSGSEHVTRPGVTHRCHCDDDTLTTCGSCAFDDSNVSCSSQCSEVDNLFHFNVNSQGSGSCKDYSAECSHTEQEIINERTQDSDLVCSHVEQKMVLDESAESLSKPGLKPAIKLEEVLLKTVIQRRRPRRRVTFSENIALISLADNEEESEVVDYMAYIASTLSKRQHQDDSDVCTAVPLSVKPPTVVAGVRYGSSDDAKAESVDRNASDKVQCMLCRKRQVDMTVVYCLDCKLYMSRFRPLISQC</sequence>
<evidence type="ECO:0000256" key="1">
    <source>
        <dbReference type="ARBA" id="ARBA00022786"/>
    </source>
</evidence>
<reference evidence="5" key="1">
    <citation type="journal article" date="2023" name="Mol. Biol. Evol.">
        <title>Third-Generation Sequencing Reveals the Adaptive Role of the Epigenome in Three Deep-Sea Polychaetes.</title>
        <authorList>
            <person name="Perez M."/>
            <person name="Aroh O."/>
            <person name="Sun Y."/>
            <person name="Lan Y."/>
            <person name="Juniper S.K."/>
            <person name="Young C.R."/>
            <person name="Angers B."/>
            <person name="Qian P.Y."/>
        </authorList>
    </citation>
    <scope>NUCLEOTIDE SEQUENCE</scope>
    <source>
        <strain evidence="5">R07B-5</strain>
    </source>
</reference>
<feature type="compositionally biased region" description="Polar residues" evidence="3">
    <location>
        <begin position="731"/>
        <end position="741"/>
    </location>
</feature>
<evidence type="ECO:0000313" key="5">
    <source>
        <dbReference type="EMBL" id="KAK2181887.1"/>
    </source>
</evidence>
<feature type="region of interest" description="Disordered" evidence="3">
    <location>
        <begin position="678"/>
        <end position="707"/>
    </location>
</feature>
<dbReference type="InterPro" id="IPR052398">
    <property type="entry name" value="Ubiquitin_hydrolase_53/54"/>
</dbReference>
<keyword evidence="6" id="KW-1185">Reference proteome</keyword>
<feature type="domain" description="USP" evidence="4">
    <location>
        <begin position="1"/>
        <end position="306"/>
    </location>
</feature>
<feature type="compositionally biased region" description="Polar residues" evidence="3">
    <location>
        <begin position="588"/>
        <end position="597"/>
    </location>
</feature>
<protein>
    <recommendedName>
        <fullName evidence="4">USP domain-containing protein</fullName>
    </recommendedName>
</protein>
<keyword evidence="1" id="KW-0833">Ubl conjugation pathway</keyword>
<feature type="region of interest" description="Disordered" evidence="3">
    <location>
        <begin position="372"/>
        <end position="405"/>
    </location>
</feature>
<evidence type="ECO:0000259" key="4">
    <source>
        <dbReference type="PROSITE" id="PS50235"/>
    </source>
</evidence>
<evidence type="ECO:0000313" key="6">
    <source>
        <dbReference type="Proteomes" id="UP001209878"/>
    </source>
</evidence>
<dbReference type="PANTHER" id="PTHR22975:SF9">
    <property type="entry name" value="ECHINUS SPLICE FORM 3"/>
    <property type="match status" value="1"/>
</dbReference>
<feature type="compositionally biased region" description="Polar residues" evidence="3">
    <location>
        <begin position="1301"/>
        <end position="1337"/>
    </location>
</feature>
<evidence type="ECO:0000256" key="3">
    <source>
        <dbReference type="SAM" id="MobiDB-lite"/>
    </source>
</evidence>
<feature type="compositionally biased region" description="Polar residues" evidence="3">
    <location>
        <begin position="930"/>
        <end position="943"/>
    </location>
</feature>
<feature type="compositionally biased region" description="Polar residues" evidence="3">
    <location>
        <begin position="526"/>
        <end position="547"/>
    </location>
</feature>
<dbReference type="InterPro" id="IPR001394">
    <property type="entry name" value="Peptidase_C19_UCH"/>
</dbReference>